<proteinExistence type="inferred from homology"/>
<name>A0A6C7E8W8_ILUCY</name>
<feature type="binding site" evidence="5">
    <location>
        <position position="160"/>
    </location>
    <ligand>
        <name>Fe cation</name>
        <dbReference type="ChEBI" id="CHEBI:24875"/>
        <note>catalytic</note>
    </ligand>
</feature>
<keyword evidence="6 7" id="KW-0223">Dioxygenase</keyword>
<evidence type="ECO:0000256" key="4">
    <source>
        <dbReference type="ARBA" id="ARBA00023004"/>
    </source>
</evidence>
<dbReference type="GO" id="GO:0010436">
    <property type="term" value="F:carotenoid dioxygenase activity"/>
    <property type="evidence" value="ECO:0007669"/>
    <property type="project" value="TreeGrafter"/>
</dbReference>
<keyword evidence="2 5" id="KW-0479">Metal-binding</keyword>
<evidence type="ECO:0000256" key="3">
    <source>
        <dbReference type="ARBA" id="ARBA00023002"/>
    </source>
</evidence>
<feature type="binding site" evidence="5">
    <location>
        <position position="208"/>
    </location>
    <ligand>
        <name>Fe cation</name>
        <dbReference type="ChEBI" id="CHEBI:24875"/>
        <note>catalytic</note>
    </ligand>
</feature>
<reference evidence="7 8" key="1">
    <citation type="journal article" date="2013" name="Int. J. Syst. Evol. Microbiol.">
        <title>Ilumatobacter nonamiense sp. nov. and Ilumatobacter coccineum sp. nov., isolated from seashore sand.</title>
        <authorList>
            <person name="Matsumoto A."/>
            <person name="Kasai H."/>
            <person name="Matsuo Y."/>
            <person name="Shizuri Y."/>
            <person name="Ichikawa N."/>
            <person name="Fujita N."/>
            <person name="Omura S."/>
            <person name="Takahashi Y."/>
        </authorList>
    </citation>
    <scope>NUCLEOTIDE SEQUENCE [LARGE SCALE GENOMIC DNA]</scope>
    <source>
        <strain evidence="8">NBRC 103263 / KCTC 29153 / YM16-304</strain>
    </source>
</reference>
<dbReference type="AlphaFoldDB" id="A0A6C7E8W8"/>
<dbReference type="OrthoDB" id="6636843at2"/>
<feature type="binding site" evidence="5">
    <location>
        <position position="442"/>
    </location>
    <ligand>
        <name>Fe cation</name>
        <dbReference type="ChEBI" id="CHEBI:24875"/>
        <note>catalytic</note>
    </ligand>
</feature>
<dbReference type="PANTHER" id="PTHR10543">
    <property type="entry name" value="BETA-CAROTENE DIOXYGENASE"/>
    <property type="match status" value="1"/>
</dbReference>
<dbReference type="PANTHER" id="PTHR10543:SF89">
    <property type="entry name" value="CAROTENOID 9,10(9',10')-CLEAVAGE DIOXYGENASE 1"/>
    <property type="match status" value="1"/>
</dbReference>
<dbReference type="Pfam" id="PF03055">
    <property type="entry name" value="RPE65"/>
    <property type="match status" value="1"/>
</dbReference>
<protein>
    <recommendedName>
        <fullName evidence="6">Dioxygenase</fullName>
        <ecNumber evidence="6">1.13.11.-</ecNumber>
    </recommendedName>
</protein>
<feature type="binding site" evidence="5">
    <location>
        <position position="269"/>
    </location>
    <ligand>
        <name>Fe cation</name>
        <dbReference type="ChEBI" id="CHEBI:24875"/>
        <note>catalytic</note>
    </ligand>
</feature>
<sequence>MTDTDIDARPEQGHVPWYVDGNFGPVFDEVTDLDLRVTGSIPPSLSGRYLRTGSNPPSGMSSHWFAGDGMVHGVRIEAGKAVWYRNRYVQTTKLQRGLDASDPEVMLDPTASSANTSVQAHAGRIWALEELHLPYELSPELDTIGSDDFGGKLTTAFTAHPKLCPETGELHFFGYSPLPPFLTYHVLDANGALVHSTEIEVPKGTMMHDFMITRDHAIFMDLPIVFDLTNMESPIGWDDTYGARIGIMPRMGTNADIRWFEIDPCYVFHPLNAYVEDDVVVCDVGRHASMSMQPEVYTPPAHLHRWTFDLTTGAVNEQRLDELTHAFSRVDDRVVGLKHRYGWGVSHRDGSETTLREPGVVVRWDVVTGTQANYDLGPDAFPSEFVFVQDDDAAAEDEGWAIGFVYNASDDSSDLVILDASAPGSEPVARIHLPQRVPFGFHGTWVDDSALHA</sequence>
<evidence type="ECO:0000313" key="7">
    <source>
        <dbReference type="EMBL" id="BAN01649.1"/>
    </source>
</evidence>
<accession>A0A6C7E8W8</accession>
<dbReference type="InterPro" id="IPR004294">
    <property type="entry name" value="Carotenoid_Oase"/>
</dbReference>
<evidence type="ECO:0000256" key="2">
    <source>
        <dbReference type="ARBA" id="ARBA00022723"/>
    </source>
</evidence>
<keyword evidence="3 6" id="KW-0560">Oxidoreductase</keyword>
<dbReference type="GO" id="GO:0016121">
    <property type="term" value="P:carotene catabolic process"/>
    <property type="evidence" value="ECO:0007669"/>
    <property type="project" value="TreeGrafter"/>
</dbReference>
<evidence type="ECO:0000256" key="5">
    <source>
        <dbReference type="PIRSR" id="PIRSR604294-1"/>
    </source>
</evidence>
<dbReference type="KEGG" id="aym:YM304_13350"/>
<keyword evidence="4 5" id="KW-0408">Iron</keyword>
<evidence type="ECO:0000256" key="6">
    <source>
        <dbReference type="RuleBase" id="RU364048"/>
    </source>
</evidence>
<dbReference type="EC" id="1.13.11.-" evidence="6"/>
<organism evidence="7 8">
    <name type="scientific">Ilumatobacter coccineus (strain NBRC 103263 / KCTC 29153 / YM16-304)</name>
    <dbReference type="NCBI Taxonomy" id="1313172"/>
    <lineage>
        <taxon>Bacteria</taxon>
        <taxon>Bacillati</taxon>
        <taxon>Actinomycetota</taxon>
        <taxon>Acidimicrobiia</taxon>
        <taxon>Acidimicrobiales</taxon>
        <taxon>Ilumatobacteraceae</taxon>
        <taxon>Ilumatobacter</taxon>
    </lineage>
</organism>
<comment type="cofactor">
    <cofactor evidence="5 6">
        <name>Fe(2+)</name>
        <dbReference type="ChEBI" id="CHEBI:29033"/>
    </cofactor>
    <text evidence="5 6">Binds 1 Fe(2+) ion per subunit.</text>
</comment>
<evidence type="ECO:0000256" key="1">
    <source>
        <dbReference type="ARBA" id="ARBA00006787"/>
    </source>
</evidence>
<gene>
    <name evidence="7" type="ORF">YM304_13350</name>
</gene>
<evidence type="ECO:0000313" key="8">
    <source>
        <dbReference type="Proteomes" id="UP000011863"/>
    </source>
</evidence>
<dbReference type="Proteomes" id="UP000011863">
    <property type="component" value="Chromosome"/>
</dbReference>
<keyword evidence="8" id="KW-1185">Reference proteome</keyword>
<dbReference type="GO" id="GO:0046872">
    <property type="term" value="F:metal ion binding"/>
    <property type="evidence" value="ECO:0007669"/>
    <property type="project" value="UniProtKB-KW"/>
</dbReference>
<dbReference type="RefSeq" id="WP_015440896.1">
    <property type="nucleotide sequence ID" value="NC_020520.1"/>
</dbReference>
<dbReference type="EMBL" id="AP012057">
    <property type="protein sequence ID" value="BAN01649.1"/>
    <property type="molecule type" value="Genomic_DNA"/>
</dbReference>
<comment type="similarity">
    <text evidence="1 6">Belongs to the carotenoid oxygenase family.</text>
</comment>